<evidence type="ECO:0000256" key="9">
    <source>
        <dbReference type="ARBA" id="ARBA00023125"/>
    </source>
</evidence>
<evidence type="ECO:0000256" key="11">
    <source>
        <dbReference type="PIRSR" id="PIRSR602481-2"/>
    </source>
</evidence>
<organism evidence="13 14">
    <name type="scientific">Methyloceanibacter stevinii</name>
    <dbReference type="NCBI Taxonomy" id="1774970"/>
    <lineage>
        <taxon>Bacteria</taxon>
        <taxon>Pseudomonadati</taxon>
        <taxon>Pseudomonadota</taxon>
        <taxon>Alphaproteobacteria</taxon>
        <taxon>Hyphomicrobiales</taxon>
        <taxon>Hyphomicrobiaceae</taxon>
        <taxon>Methyloceanibacter</taxon>
    </lineage>
</organism>
<dbReference type="GO" id="GO:0003700">
    <property type="term" value="F:DNA-binding transcription factor activity"/>
    <property type="evidence" value="ECO:0007669"/>
    <property type="project" value="InterPro"/>
</dbReference>
<keyword evidence="11" id="KW-0408">Iron</keyword>
<keyword evidence="10" id="KW-0804">Transcription</keyword>
<dbReference type="SUPFAM" id="SSF46785">
    <property type="entry name" value="Winged helix' DNA-binding domain"/>
    <property type="match status" value="1"/>
</dbReference>
<evidence type="ECO:0000256" key="1">
    <source>
        <dbReference type="ARBA" id="ARBA00004496"/>
    </source>
</evidence>
<keyword evidence="4" id="KW-0963">Cytoplasm</keyword>
<evidence type="ECO:0000256" key="10">
    <source>
        <dbReference type="ARBA" id="ARBA00023163"/>
    </source>
</evidence>
<comment type="caution">
    <text evidence="13">The sequence shown here is derived from an EMBL/GenBank/DDBJ whole genome shotgun (WGS) entry which is preliminary data.</text>
</comment>
<comment type="cofactor">
    <cofactor evidence="11">
        <name>Mn(2+)</name>
        <dbReference type="ChEBI" id="CHEBI:29035"/>
    </cofactor>
    <cofactor evidence="11">
        <name>Fe(2+)</name>
        <dbReference type="ChEBI" id="CHEBI:29033"/>
    </cofactor>
    <text evidence="11">Binds 1 Mn(2+) or Fe(2+) ion per subunit.</text>
</comment>
<evidence type="ECO:0000256" key="12">
    <source>
        <dbReference type="SAM" id="MobiDB-lite"/>
    </source>
</evidence>
<evidence type="ECO:0000256" key="5">
    <source>
        <dbReference type="ARBA" id="ARBA00022491"/>
    </source>
</evidence>
<dbReference type="Pfam" id="PF01475">
    <property type="entry name" value="FUR"/>
    <property type="match status" value="1"/>
</dbReference>
<protein>
    <recommendedName>
        <fullName evidence="3">Ferric uptake regulation protein</fullName>
    </recommendedName>
</protein>
<dbReference type="GO" id="GO:1900376">
    <property type="term" value="P:regulation of secondary metabolite biosynthetic process"/>
    <property type="evidence" value="ECO:0007669"/>
    <property type="project" value="TreeGrafter"/>
</dbReference>
<feature type="binding site" evidence="11">
    <location>
        <position position="139"/>
    </location>
    <ligand>
        <name>Fe cation</name>
        <dbReference type="ChEBI" id="CHEBI:24875"/>
    </ligand>
</feature>
<keyword evidence="8" id="KW-0805">Transcription regulation</keyword>
<evidence type="ECO:0000313" key="14">
    <source>
        <dbReference type="Proteomes" id="UP000094172"/>
    </source>
</evidence>
<reference evidence="13 14" key="1">
    <citation type="journal article" date="2016" name="Environ. Microbiol.">
        <title>New Methyloceanibacter diversity from North Sea sediments includes methanotroph containing solely the soluble methane monooxygenase.</title>
        <authorList>
            <person name="Vekeman B."/>
            <person name="Kerckhof F.M."/>
            <person name="Cremers G."/>
            <person name="de Vos P."/>
            <person name="Vandamme P."/>
            <person name="Boon N."/>
            <person name="Op den Camp H.J."/>
            <person name="Heylen K."/>
        </authorList>
    </citation>
    <scope>NUCLEOTIDE SEQUENCE [LARGE SCALE GENOMIC DNA]</scope>
    <source>
        <strain evidence="13 14">R-67176</strain>
    </source>
</reference>
<keyword evidence="14" id="KW-1185">Reference proteome</keyword>
<gene>
    <name evidence="13" type="ORF">AUC70_04900</name>
</gene>
<dbReference type="FunFam" id="1.10.10.10:FF:000007">
    <property type="entry name" value="Ferric uptake regulation protein"/>
    <property type="match status" value="1"/>
</dbReference>
<dbReference type="Gene3D" id="1.10.10.10">
    <property type="entry name" value="Winged helix-like DNA-binding domain superfamily/Winged helix DNA-binding domain"/>
    <property type="match status" value="1"/>
</dbReference>
<dbReference type="GO" id="GO:0005737">
    <property type="term" value="C:cytoplasm"/>
    <property type="evidence" value="ECO:0007669"/>
    <property type="project" value="UniProtKB-SubCell"/>
</dbReference>
<dbReference type="InterPro" id="IPR002481">
    <property type="entry name" value="FUR"/>
</dbReference>
<dbReference type="PANTHER" id="PTHR33202">
    <property type="entry name" value="ZINC UPTAKE REGULATION PROTEIN"/>
    <property type="match status" value="1"/>
</dbReference>
<accession>A0A1E3VQV2</accession>
<evidence type="ECO:0000256" key="7">
    <source>
        <dbReference type="ARBA" id="ARBA00022833"/>
    </source>
</evidence>
<evidence type="ECO:0000256" key="8">
    <source>
        <dbReference type="ARBA" id="ARBA00023015"/>
    </source>
</evidence>
<dbReference type="STRING" id="1774970.AUC70_04900"/>
<evidence type="ECO:0000256" key="2">
    <source>
        <dbReference type="ARBA" id="ARBA00007957"/>
    </source>
</evidence>
<comment type="similarity">
    <text evidence="2">Belongs to the Fur family.</text>
</comment>
<dbReference type="GO" id="GO:0000976">
    <property type="term" value="F:transcription cis-regulatory region binding"/>
    <property type="evidence" value="ECO:0007669"/>
    <property type="project" value="TreeGrafter"/>
</dbReference>
<dbReference type="Proteomes" id="UP000094172">
    <property type="component" value="Unassembled WGS sequence"/>
</dbReference>
<dbReference type="InterPro" id="IPR036388">
    <property type="entry name" value="WH-like_DNA-bd_sf"/>
</dbReference>
<feature type="compositionally biased region" description="Basic and acidic residues" evidence="12">
    <location>
        <begin position="1"/>
        <end position="10"/>
    </location>
</feature>
<keyword evidence="9" id="KW-0238">DNA-binding</keyword>
<sequence length="171" mass="19185">MQPDFKKFSVDETSAEESRPGAALRAGLSGCPWRDYEEMLRAVNLRPTRQRMALGWLLFSKGGRHITAELLREEAVRAKINVSLATVYNTLNQFTEVGLLRQVGVDGAKSYFDTNPTDHDHFLVSGEEVLFDIPDGDVEFGKLPVAPEGFEIDRVDVVVRLRRKNHAPETA</sequence>
<evidence type="ECO:0000313" key="13">
    <source>
        <dbReference type="EMBL" id="ODR95336.1"/>
    </source>
</evidence>
<dbReference type="NCBIfam" id="NF045678">
    <property type="entry name" value="TransRegIrrA"/>
    <property type="match status" value="1"/>
</dbReference>
<dbReference type="EMBL" id="LPWE01000011">
    <property type="protein sequence ID" value="ODR95336.1"/>
    <property type="molecule type" value="Genomic_DNA"/>
</dbReference>
<dbReference type="PANTHER" id="PTHR33202:SF7">
    <property type="entry name" value="FERRIC UPTAKE REGULATION PROTEIN"/>
    <property type="match status" value="1"/>
</dbReference>
<keyword evidence="5" id="KW-0678">Repressor</keyword>
<keyword evidence="6 11" id="KW-0479">Metal-binding</keyword>
<name>A0A1E3VQV2_9HYPH</name>
<evidence type="ECO:0000256" key="4">
    <source>
        <dbReference type="ARBA" id="ARBA00022490"/>
    </source>
</evidence>
<evidence type="ECO:0000256" key="3">
    <source>
        <dbReference type="ARBA" id="ARBA00020910"/>
    </source>
</evidence>
<dbReference type="GO" id="GO:0045892">
    <property type="term" value="P:negative regulation of DNA-templated transcription"/>
    <property type="evidence" value="ECO:0007669"/>
    <property type="project" value="TreeGrafter"/>
</dbReference>
<proteinExistence type="inferred from homology"/>
<feature type="binding site" evidence="11">
    <location>
        <position position="120"/>
    </location>
    <ligand>
        <name>Fe cation</name>
        <dbReference type="ChEBI" id="CHEBI:24875"/>
    </ligand>
</feature>
<dbReference type="AlphaFoldDB" id="A0A1E3VQV2"/>
<dbReference type="GO" id="GO:0008270">
    <property type="term" value="F:zinc ion binding"/>
    <property type="evidence" value="ECO:0007669"/>
    <property type="project" value="TreeGrafter"/>
</dbReference>
<evidence type="ECO:0000256" key="6">
    <source>
        <dbReference type="ARBA" id="ARBA00022723"/>
    </source>
</evidence>
<dbReference type="InterPro" id="IPR036390">
    <property type="entry name" value="WH_DNA-bd_sf"/>
</dbReference>
<dbReference type="CDD" id="cd07153">
    <property type="entry name" value="Fur_like"/>
    <property type="match status" value="1"/>
</dbReference>
<comment type="subcellular location">
    <subcellularLocation>
        <location evidence="1">Cytoplasm</location>
    </subcellularLocation>
</comment>
<keyword evidence="7" id="KW-0862">Zinc</keyword>
<feature type="region of interest" description="Disordered" evidence="12">
    <location>
        <begin position="1"/>
        <end position="22"/>
    </location>
</feature>
<dbReference type="RefSeq" id="WP_069444632.1">
    <property type="nucleotide sequence ID" value="NZ_LPWE01000011.1"/>
</dbReference>
<dbReference type="NCBIfam" id="NF045677">
    <property type="entry name" value="FeRespRegIrr"/>
    <property type="match status" value="1"/>
</dbReference>